<reference evidence="1" key="1">
    <citation type="submission" date="2019-11" db="EMBL/GenBank/DDBJ databases">
        <title>Microbial mats filling the niche in hypersaline microbial mats.</title>
        <authorList>
            <person name="Wong H.L."/>
            <person name="Macleod F.I."/>
            <person name="White R.A. III"/>
            <person name="Burns B.P."/>
        </authorList>
    </citation>
    <scope>NUCLEOTIDE SEQUENCE</scope>
    <source>
        <strain evidence="1">Rbin_158</strain>
    </source>
</reference>
<gene>
    <name evidence="1" type="ORF">GF339_01730</name>
</gene>
<dbReference type="EMBL" id="WJJP01000048">
    <property type="protein sequence ID" value="MBD3323271.1"/>
    <property type="molecule type" value="Genomic_DNA"/>
</dbReference>
<accession>A0A9D5JSP1</accession>
<dbReference type="AlphaFoldDB" id="A0A9D5JSP1"/>
<organism evidence="1 2">
    <name type="scientific">candidate division KSB3 bacterium</name>
    <dbReference type="NCBI Taxonomy" id="2044937"/>
    <lineage>
        <taxon>Bacteria</taxon>
        <taxon>candidate division KSB3</taxon>
    </lineage>
</organism>
<sequence length="71" mass="8402">MMEDPQYKRCTDPDRLRRNLLAWAEITELCLELRKSVLKAQTGIEDDEELTRMVFAEAVARKENQWASMTR</sequence>
<dbReference type="Proteomes" id="UP000649604">
    <property type="component" value="Unassembled WGS sequence"/>
</dbReference>
<evidence type="ECO:0000313" key="2">
    <source>
        <dbReference type="Proteomes" id="UP000649604"/>
    </source>
</evidence>
<protein>
    <submittedName>
        <fullName evidence="1">Uncharacterized protein</fullName>
    </submittedName>
</protein>
<comment type="caution">
    <text evidence="1">The sequence shown here is derived from an EMBL/GenBank/DDBJ whole genome shotgun (WGS) entry which is preliminary data.</text>
</comment>
<evidence type="ECO:0000313" key="1">
    <source>
        <dbReference type="EMBL" id="MBD3323271.1"/>
    </source>
</evidence>
<name>A0A9D5JSP1_9BACT</name>
<proteinExistence type="predicted"/>